<sequence>MNYQSKDQDSSGKIFEEDKNPSELEGLKEAMASKAIPYIPLGVLDDLKQALDYLIDIIRDSELSKPTGMPRWSDKEKLGKYEKALELYNKHLKRE</sequence>
<dbReference type="AlphaFoldDB" id="A0A0F9HJS4"/>
<organism evidence="2">
    <name type="scientific">marine sediment metagenome</name>
    <dbReference type="NCBI Taxonomy" id="412755"/>
    <lineage>
        <taxon>unclassified sequences</taxon>
        <taxon>metagenomes</taxon>
        <taxon>ecological metagenomes</taxon>
    </lineage>
</organism>
<protein>
    <submittedName>
        <fullName evidence="2">Uncharacterized protein</fullName>
    </submittedName>
</protein>
<comment type="caution">
    <text evidence="2">The sequence shown here is derived from an EMBL/GenBank/DDBJ whole genome shotgun (WGS) entry which is preliminary data.</text>
</comment>
<name>A0A0F9HJS4_9ZZZZ</name>
<feature type="region of interest" description="Disordered" evidence="1">
    <location>
        <begin position="1"/>
        <end position="22"/>
    </location>
</feature>
<evidence type="ECO:0000313" key="2">
    <source>
        <dbReference type="EMBL" id="KKM03432.1"/>
    </source>
</evidence>
<evidence type="ECO:0000256" key="1">
    <source>
        <dbReference type="SAM" id="MobiDB-lite"/>
    </source>
</evidence>
<proteinExistence type="predicted"/>
<reference evidence="2" key="1">
    <citation type="journal article" date="2015" name="Nature">
        <title>Complex archaea that bridge the gap between prokaryotes and eukaryotes.</title>
        <authorList>
            <person name="Spang A."/>
            <person name="Saw J.H."/>
            <person name="Jorgensen S.L."/>
            <person name="Zaremba-Niedzwiedzka K."/>
            <person name="Martijn J."/>
            <person name="Lind A.E."/>
            <person name="van Eijk R."/>
            <person name="Schleper C."/>
            <person name="Guy L."/>
            <person name="Ettema T.J."/>
        </authorList>
    </citation>
    <scope>NUCLEOTIDE SEQUENCE</scope>
</reference>
<dbReference type="EMBL" id="LAZR01016681">
    <property type="protein sequence ID" value="KKM03432.1"/>
    <property type="molecule type" value="Genomic_DNA"/>
</dbReference>
<accession>A0A0F9HJS4</accession>
<gene>
    <name evidence="2" type="ORF">LCGC14_1774440</name>
</gene>